<sequence>MQTGFFGSGHQSPCSSIVSVYVAVFSWFQLGFGNHKTRNGFDGIGKFEYVFDHEFIDLDEFGFLFETFVQIIVGCFQIETEHVEKHTQHKHVFCFFGSFVVNAHRFEAFFCQCYNGCMNNIESVQSAIVERIGRISQRAENFFLKTVFVGDNGATFFNVFEIGFKRGRVESHENVALISRSKNFFKSEMYLET</sequence>
<gene>
    <name evidence="1" type="ORF">SDC9_80727</name>
</gene>
<dbReference type="AlphaFoldDB" id="A0A644YZT4"/>
<protein>
    <submittedName>
        <fullName evidence="1">Uncharacterized protein</fullName>
    </submittedName>
</protein>
<comment type="caution">
    <text evidence="1">The sequence shown here is derived from an EMBL/GenBank/DDBJ whole genome shotgun (WGS) entry which is preliminary data.</text>
</comment>
<accession>A0A644YZT4</accession>
<evidence type="ECO:0000313" key="1">
    <source>
        <dbReference type="EMBL" id="MPM34145.1"/>
    </source>
</evidence>
<proteinExistence type="predicted"/>
<dbReference type="EMBL" id="VSSQ01006884">
    <property type="protein sequence ID" value="MPM34145.1"/>
    <property type="molecule type" value="Genomic_DNA"/>
</dbReference>
<name>A0A644YZT4_9ZZZZ</name>
<organism evidence="1">
    <name type="scientific">bioreactor metagenome</name>
    <dbReference type="NCBI Taxonomy" id="1076179"/>
    <lineage>
        <taxon>unclassified sequences</taxon>
        <taxon>metagenomes</taxon>
        <taxon>ecological metagenomes</taxon>
    </lineage>
</organism>
<reference evidence="1" key="1">
    <citation type="submission" date="2019-08" db="EMBL/GenBank/DDBJ databases">
        <authorList>
            <person name="Kucharzyk K."/>
            <person name="Murdoch R.W."/>
            <person name="Higgins S."/>
            <person name="Loffler F."/>
        </authorList>
    </citation>
    <scope>NUCLEOTIDE SEQUENCE</scope>
</reference>